<evidence type="ECO:0000313" key="9">
    <source>
        <dbReference type="EMBL" id="TWT33490.1"/>
    </source>
</evidence>
<feature type="region of interest" description="Disordered" evidence="7">
    <location>
        <begin position="1"/>
        <end position="21"/>
    </location>
</feature>
<evidence type="ECO:0000256" key="4">
    <source>
        <dbReference type="ARBA" id="ARBA00022737"/>
    </source>
</evidence>
<protein>
    <recommendedName>
        <fullName evidence="1">non-specific serine/threonine protein kinase</fullName>
        <ecNumber evidence="1">2.7.11.1</ecNumber>
    </recommendedName>
</protein>
<keyword evidence="4" id="KW-0677">Repeat</keyword>
<reference evidence="9 10" key="1">
    <citation type="submission" date="2019-02" db="EMBL/GenBank/DDBJ databases">
        <title>Deep-cultivation of Planctomycetes and their phenomic and genomic characterization uncovers novel biology.</title>
        <authorList>
            <person name="Wiegand S."/>
            <person name="Jogler M."/>
            <person name="Boedeker C."/>
            <person name="Pinto D."/>
            <person name="Vollmers J."/>
            <person name="Rivas-Marin E."/>
            <person name="Kohn T."/>
            <person name="Peeters S.H."/>
            <person name="Heuer A."/>
            <person name="Rast P."/>
            <person name="Oberbeckmann S."/>
            <person name="Bunk B."/>
            <person name="Jeske O."/>
            <person name="Meyerdierks A."/>
            <person name="Storesund J.E."/>
            <person name="Kallscheuer N."/>
            <person name="Luecker S."/>
            <person name="Lage O.M."/>
            <person name="Pohl T."/>
            <person name="Merkel B.J."/>
            <person name="Hornburger P."/>
            <person name="Mueller R.-W."/>
            <person name="Bruemmer F."/>
            <person name="Labrenz M."/>
            <person name="Spormann A.M."/>
            <person name="Op Den Camp H."/>
            <person name="Overmann J."/>
            <person name="Amann R."/>
            <person name="Jetten M.S.M."/>
            <person name="Mascher T."/>
            <person name="Medema M.H."/>
            <person name="Devos D.P."/>
            <person name="Kaster A.-K."/>
            <person name="Ovreas L."/>
            <person name="Rohde M."/>
            <person name="Galperin M.Y."/>
            <person name="Jogler C."/>
        </authorList>
    </citation>
    <scope>NUCLEOTIDE SEQUENCE [LARGE SCALE GENOMIC DNA]</scope>
    <source>
        <strain evidence="9 10">KOR34</strain>
    </source>
</reference>
<evidence type="ECO:0000259" key="8">
    <source>
        <dbReference type="PROSITE" id="PS51146"/>
    </source>
</evidence>
<feature type="domain" description="KaiC" evidence="8">
    <location>
        <begin position="264"/>
        <end position="496"/>
    </location>
</feature>
<dbReference type="InterPro" id="IPR030665">
    <property type="entry name" value="KaiC"/>
</dbReference>
<dbReference type="PANTHER" id="PTHR42926:SF1">
    <property type="entry name" value="CIRCADIAN CLOCK OSCILLATOR PROTEIN KAIC 1"/>
    <property type="match status" value="1"/>
</dbReference>
<dbReference type="GO" id="GO:0004674">
    <property type="term" value="F:protein serine/threonine kinase activity"/>
    <property type="evidence" value="ECO:0007669"/>
    <property type="project" value="UniProtKB-EC"/>
</dbReference>
<dbReference type="OrthoDB" id="9783783at2"/>
<keyword evidence="2" id="KW-0597">Phosphoprotein</keyword>
<dbReference type="EC" id="2.7.11.1" evidence="1"/>
<keyword evidence="5 9" id="KW-0418">Kinase</keyword>
<keyword evidence="3 9" id="KW-0808">Transferase</keyword>
<evidence type="ECO:0000256" key="5">
    <source>
        <dbReference type="ARBA" id="ARBA00022777"/>
    </source>
</evidence>
<comment type="caution">
    <text evidence="9">The sequence shown here is derived from an EMBL/GenBank/DDBJ whole genome shotgun (WGS) entry which is preliminary data.</text>
</comment>
<organism evidence="9 10">
    <name type="scientific">Posidoniimonas corsicana</name>
    <dbReference type="NCBI Taxonomy" id="1938618"/>
    <lineage>
        <taxon>Bacteria</taxon>
        <taxon>Pseudomonadati</taxon>
        <taxon>Planctomycetota</taxon>
        <taxon>Planctomycetia</taxon>
        <taxon>Pirellulales</taxon>
        <taxon>Lacipirellulaceae</taxon>
        <taxon>Posidoniimonas</taxon>
    </lineage>
</organism>
<dbReference type="InterPro" id="IPR051347">
    <property type="entry name" value="Circadian_clock_KaiC-rel"/>
</dbReference>
<dbReference type="SUPFAM" id="SSF52540">
    <property type="entry name" value="P-loop containing nucleoside triphosphate hydrolases"/>
    <property type="match status" value="2"/>
</dbReference>
<keyword evidence="6" id="KW-0378">Hydrolase</keyword>
<dbReference type="RefSeq" id="WP_146566163.1">
    <property type="nucleotide sequence ID" value="NZ_SIHJ01000002.1"/>
</dbReference>
<dbReference type="AlphaFoldDB" id="A0A5C5V5Z1"/>
<dbReference type="PROSITE" id="PS51146">
    <property type="entry name" value="KAIC"/>
    <property type="match status" value="2"/>
</dbReference>
<proteinExistence type="predicted"/>
<dbReference type="GO" id="GO:0016787">
    <property type="term" value="F:hydrolase activity"/>
    <property type="evidence" value="ECO:0007669"/>
    <property type="project" value="UniProtKB-KW"/>
</dbReference>
<dbReference type="Proteomes" id="UP000316714">
    <property type="component" value="Unassembled WGS sequence"/>
</dbReference>
<dbReference type="GO" id="GO:0005524">
    <property type="term" value="F:ATP binding"/>
    <property type="evidence" value="ECO:0007669"/>
    <property type="project" value="InterPro"/>
</dbReference>
<evidence type="ECO:0000256" key="3">
    <source>
        <dbReference type="ARBA" id="ARBA00022679"/>
    </source>
</evidence>
<dbReference type="Gene3D" id="3.40.50.300">
    <property type="entry name" value="P-loop containing nucleotide triphosphate hydrolases"/>
    <property type="match status" value="2"/>
</dbReference>
<name>A0A5C5V5Z1_9BACT</name>
<feature type="domain" description="KaiC" evidence="8">
    <location>
        <begin position="20"/>
        <end position="263"/>
    </location>
</feature>
<dbReference type="InterPro" id="IPR010624">
    <property type="entry name" value="KaiC_dom"/>
</dbReference>
<evidence type="ECO:0000256" key="2">
    <source>
        <dbReference type="ARBA" id="ARBA00022553"/>
    </source>
</evidence>
<dbReference type="Pfam" id="PF06745">
    <property type="entry name" value="ATPase"/>
    <property type="match status" value="2"/>
</dbReference>
<evidence type="ECO:0000313" key="10">
    <source>
        <dbReference type="Proteomes" id="UP000316714"/>
    </source>
</evidence>
<dbReference type="InterPro" id="IPR027417">
    <property type="entry name" value="P-loop_NTPase"/>
</dbReference>
<dbReference type="InterPro" id="IPR014774">
    <property type="entry name" value="KaiC-like_dom"/>
</dbReference>
<sequence>MSSPPNDPAGPIADSEHNVPRLPTGIPGVDALAFGGLPKGRATLICGTSASGKTVFSVQFLACGIAEHKEPGVFVAFEETPQDIRENMAGFDWPIPEWEEQGVWRFVDAGLRPDEEEHLVAGDFNLEGLRTRIKHAVESTGAKRVALDSLAAIFTRFPDAGVVRRELARMTAGLKELGVTAVLTTELLNSEEDTTRFEVEEYVADAVVMLRNHPSVARRRRTLEVLKLRGGRHKTGEHAFSITGEGIHAIPVGSLALTQPSTDRRVSSGSKQLDEMCSGGFFQDSVTIVSGATGTGKTLTAMQFLKGAAESGERALFLGFEESRPQLVRNAKSWGIDLEKMEDDGLLQIHCQLPESVSLEIHQITIKQMLDEFRPQRLVVDSITAMKRVADEGYYRDFVLGLTSSIKQRQVAGLYTSTTDELSGVSTVTEQNISTLTDAIILLRYVEEPDGVARGITVLKMRGSGHEKSVRRFEISSRGMQIMEPFDHLSGILGGRRAQA</sequence>
<keyword evidence="10" id="KW-1185">Reference proteome</keyword>
<evidence type="ECO:0000256" key="7">
    <source>
        <dbReference type="SAM" id="MobiDB-lite"/>
    </source>
</evidence>
<gene>
    <name evidence="9" type="primary">kaiC_1</name>
    <name evidence="9" type="ORF">KOR34_33220</name>
</gene>
<accession>A0A5C5V5Z1</accession>
<evidence type="ECO:0000256" key="1">
    <source>
        <dbReference type="ARBA" id="ARBA00012513"/>
    </source>
</evidence>
<dbReference type="PANTHER" id="PTHR42926">
    <property type="match status" value="1"/>
</dbReference>
<dbReference type="NCBIfam" id="NF006799">
    <property type="entry name" value="PRK09302.1"/>
    <property type="match status" value="1"/>
</dbReference>
<dbReference type="PIRSF" id="PIRSF039117">
    <property type="entry name" value="KaiC"/>
    <property type="match status" value="1"/>
</dbReference>
<dbReference type="EMBL" id="SIHJ01000002">
    <property type="protein sequence ID" value="TWT33490.1"/>
    <property type="molecule type" value="Genomic_DNA"/>
</dbReference>
<evidence type="ECO:0000256" key="6">
    <source>
        <dbReference type="ARBA" id="ARBA00022801"/>
    </source>
</evidence>